<protein>
    <submittedName>
        <fullName evidence="1">Uncharacterized protein</fullName>
    </submittedName>
</protein>
<dbReference type="EMBL" id="CP129971">
    <property type="protein sequence ID" value="WMN12691.1"/>
    <property type="molecule type" value="Genomic_DNA"/>
</dbReference>
<keyword evidence="2" id="KW-1185">Reference proteome</keyword>
<dbReference type="AlphaFoldDB" id="A0AA51RBV1"/>
<reference evidence="1 2" key="1">
    <citation type="submission" date="2023-08" db="EMBL/GenBank/DDBJ databases">
        <title>Comparative genomics and taxonomic characterization of three novel marine species of genus Marivirga.</title>
        <authorList>
            <person name="Muhammad N."/>
            <person name="Kim S.-G."/>
        </authorList>
    </citation>
    <scope>NUCLEOTIDE SEQUENCE [LARGE SCALE GENOMIC DNA]</scope>
    <source>
        <strain evidence="1 2">BDSF4-3</strain>
    </source>
</reference>
<dbReference type="KEGG" id="msaa:QYS49_34310"/>
<name>A0AA51RBV1_9BACT</name>
<evidence type="ECO:0000313" key="1">
    <source>
        <dbReference type="EMBL" id="WMN12691.1"/>
    </source>
</evidence>
<sequence>MFALERVKEIKGKIDFFVLVKNEVNQYEEVKKQLQKEGNYESELNTIQTRLQSMAELQSLPETKCRQLHPKSEKDYEIKTKNLRLYLFHLENKGRVIVFLGKKTNQKKDIKRFRSIKKEYLEQL</sequence>
<proteinExistence type="predicted"/>
<accession>A0AA51RBV1</accession>
<organism evidence="1 2">
    <name type="scientific">Marivirga salinarum</name>
    <dbReference type="NCBI Taxonomy" id="3059078"/>
    <lineage>
        <taxon>Bacteria</taxon>
        <taxon>Pseudomonadati</taxon>
        <taxon>Bacteroidota</taxon>
        <taxon>Cytophagia</taxon>
        <taxon>Cytophagales</taxon>
        <taxon>Marivirgaceae</taxon>
        <taxon>Marivirga</taxon>
    </lineage>
</organism>
<gene>
    <name evidence="1" type="ORF">QYS49_34310</name>
</gene>
<evidence type="ECO:0000313" key="2">
    <source>
        <dbReference type="Proteomes" id="UP001230496"/>
    </source>
</evidence>
<dbReference type="Proteomes" id="UP001230496">
    <property type="component" value="Chromosome"/>
</dbReference>
<dbReference type="RefSeq" id="WP_308350914.1">
    <property type="nucleotide sequence ID" value="NZ_CP129971.1"/>
</dbReference>